<evidence type="ECO:0000256" key="5">
    <source>
        <dbReference type="ARBA" id="ARBA00022692"/>
    </source>
</evidence>
<sequence length="501" mass="52410">MRAASDHRSERAGLLAGIGLVFAASLAARLHGLGAKPLWLDEVITFTRAGRPLHGLVLDSLRNHHLPGFFVIERAALLLAPKAAQVAALRLVPALAGAACAALVFAIAWSAGGRSGAWLAGLLMAFAPLQVAFGQEARSYTLMMAPLLLALHGLLGLVRAPDAPCRRPWLNFGLGTAGALLVLPDALPWLAAATLAILAAALPRSRDRIGLLRRWVALNAALLLLVAPAYALLLLVPPHGPMAGFAWIPPPSASFLWADAASLYFMRDATMVTMRLLPPVLPGFAAAMALLAILGLWRLRRARAEALVLLIVWLGLPIALGVVSLVHPVMLPRYLLWSAPPFFVLAGLGIEALPPPARLAALPAAAAVLLFNLAPYYHAETKPRWDLAAARLAARATAGDVILASDGAAWAMLGHYDPALAPLVTQRRARAAAALAEGRPVFAIYGPAGQGAQPSPAAFAAMAASLGPLSPPRRAGSEIVIRRISPPPAARIACSSGAICR</sequence>
<evidence type="ECO:0000256" key="7">
    <source>
        <dbReference type="ARBA" id="ARBA00023136"/>
    </source>
</evidence>
<dbReference type="GO" id="GO:0016763">
    <property type="term" value="F:pentosyltransferase activity"/>
    <property type="evidence" value="ECO:0007669"/>
    <property type="project" value="TreeGrafter"/>
</dbReference>
<dbReference type="RefSeq" id="WP_011941897.1">
    <property type="nucleotide sequence ID" value="NC_009484.1"/>
</dbReference>
<evidence type="ECO:0000256" key="4">
    <source>
        <dbReference type="ARBA" id="ARBA00022679"/>
    </source>
</evidence>
<gene>
    <name evidence="9" type="ordered locus">Acry_0974</name>
</gene>
<keyword evidence="10" id="KW-1185">Reference proteome</keyword>
<dbReference type="Proteomes" id="UP000000245">
    <property type="component" value="Chromosome"/>
</dbReference>
<feature type="transmembrane region" description="Helical" evidence="8">
    <location>
        <begin position="87"/>
        <end position="109"/>
    </location>
</feature>
<keyword evidence="7 8" id="KW-0472">Membrane</keyword>
<feature type="transmembrane region" description="Helical" evidence="8">
    <location>
        <begin position="115"/>
        <end position="133"/>
    </location>
</feature>
<protein>
    <recommendedName>
        <fullName evidence="11">Glycosyltransferase RgtA/B/C/D-like domain-containing protein</fullName>
    </recommendedName>
</protein>
<comment type="subcellular location">
    <subcellularLocation>
        <location evidence="1">Cell membrane</location>
        <topology evidence="1">Multi-pass membrane protein</topology>
    </subcellularLocation>
</comment>
<dbReference type="EMBL" id="CP000697">
    <property type="protein sequence ID" value="ABQ30192.1"/>
    <property type="molecule type" value="Genomic_DNA"/>
</dbReference>
<dbReference type="PANTHER" id="PTHR33908">
    <property type="entry name" value="MANNOSYLTRANSFERASE YKCB-RELATED"/>
    <property type="match status" value="1"/>
</dbReference>
<dbReference type="InterPro" id="IPR050297">
    <property type="entry name" value="LipidA_mod_glycosyltrf_83"/>
</dbReference>
<dbReference type="GO" id="GO:0010041">
    <property type="term" value="P:response to iron(III) ion"/>
    <property type="evidence" value="ECO:0007669"/>
    <property type="project" value="TreeGrafter"/>
</dbReference>
<evidence type="ECO:0000256" key="6">
    <source>
        <dbReference type="ARBA" id="ARBA00022989"/>
    </source>
</evidence>
<evidence type="ECO:0000313" key="9">
    <source>
        <dbReference type="EMBL" id="ABQ30192.1"/>
    </source>
</evidence>
<feature type="transmembrane region" description="Helical" evidence="8">
    <location>
        <begin position="178"/>
        <end position="203"/>
    </location>
</feature>
<keyword evidence="6 8" id="KW-1133">Transmembrane helix</keyword>
<evidence type="ECO:0008006" key="11">
    <source>
        <dbReference type="Google" id="ProtNLM"/>
    </source>
</evidence>
<keyword evidence="3" id="KW-0328">Glycosyltransferase</keyword>
<dbReference type="HOGENOM" id="CLU_543631_0_0_5"/>
<accession>A5FX60</accession>
<reference evidence="9 10" key="1">
    <citation type="submission" date="2007-05" db="EMBL/GenBank/DDBJ databases">
        <title>Complete sequence of chromosome of Acidiphilium cryptum JF-5.</title>
        <authorList>
            <consortium name="US DOE Joint Genome Institute"/>
            <person name="Copeland A."/>
            <person name="Lucas S."/>
            <person name="Lapidus A."/>
            <person name="Barry K."/>
            <person name="Detter J.C."/>
            <person name="Glavina del Rio T."/>
            <person name="Hammon N."/>
            <person name="Israni S."/>
            <person name="Dalin E."/>
            <person name="Tice H."/>
            <person name="Pitluck S."/>
            <person name="Sims D."/>
            <person name="Brettin T."/>
            <person name="Bruce D."/>
            <person name="Han C."/>
            <person name="Schmutz J."/>
            <person name="Larimer F."/>
            <person name="Land M."/>
            <person name="Hauser L."/>
            <person name="Kyrpides N."/>
            <person name="Kim E."/>
            <person name="Magnuson T."/>
            <person name="Richardson P."/>
        </authorList>
    </citation>
    <scope>NUCLEOTIDE SEQUENCE [LARGE SCALE GENOMIC DNA]</scope>
    <source>
        <strain evidence="9 10">JF-5</strain>
    </source>
</reference>
<dbReference type="AlphaFoldDB" id="A5FX60"/>
<dbReference type="GO" id="GO:0009103">
    <property type="term" value="P:lipopolysaccharide biosynthetic process"/>
    <property type="evidence" value="ECO:0007669"/>
    <property type="project" value="UniProtKB-ARBA"/>
</dbReference>
<keyword evidence="2" id="KW-1003">Cell membrane</keyword>
<dbReference type="eggNOG" id="COG5305">
    <property type="taxonomic scope" value="Bacteria"/>
</dbReference>
<dbReference type="GO" id="GO:0005886">
    <property type="term" value="C:plasma membrane"/>
    <property type="evidence" value="ECO:0007669"/>
    <property type="project" value="UniProtKB-SubCell"/>
</dbReference>
<feature type="transmembrane region" description="Helical" evidence="8">
    <location>
        <begin position="306"/>
        <end position="327"/>
    </location>
</feature>
<keyword evidence="4" id="KW-0808">Transferase</keyword>
<organism evidence="9 10">
    <name type="scientific">Acidiphilium cryptum (strain JF-5)</name>
    <dbReference type="NCBI Taxonomy" id="349163"/>
    <lineage>
        <taxon>Bacteria</taxon>
        <taxon>Pseudomonadati</taxon>
        <taxon>Pseudomonadota</taxon>
        <taxon>Alphaproteobacteria</taxon>
        <taxon>Acetobacterales</taxon>
        <taxon>Acidocellaceae</taxon>
        <taxon>Acidiphilium</taxon>
    </lineage>
</organism>
<evidence type="ECO:0000256" key="3">
    <source>
        <dbReference type="ARBA" id="ARBA00022676"/>
    </source>
</evidence>
<proteinExistence type="predicted"/>
<feature type="transmembrane region" description="Helical" evidence="8">
    <location>
        <begin position="215"/>
        <end position="236"/>
    </location>
</feature>
<evidence type="ECO:0000256" key="2">
    <source>
        <dbReference type="ARBA" id="ARBA00022475"/>
    </source>
</evidence>
<feature type="transmembrane region" description="Helical" evidence="8">
    <location>
        <begin position="276"/>
        <end position="300"/>
    </location>
</feature>
<name>A5FX60_ACICJ</name>
<keyword evidence="5 8" id="KW-0812">Transmembrane</keyword>
<dbReference type="STRING" id="349163.Acry_0974"/>
<evidence type="ECO:0000256" key="1">
    <source>
        <dbReference type="ARBA" id="ARBA00004651"/>
    </source>
</evidence>
<evidence type="ECO:0000313" key="10">
    <source>
        <dbReference type="Proteomes" id="UP000000245"/>
    </source>
</evidence>
<evidence type="ECO:0000256" key="8">
    <source>
        <dbReference type="SAM" id="Phobius"/>
    </source>
</evidence>
<dbReference type="KEGG" id="acr:Acry_0974"/>
<dbReference type="PANTHER" id="PTHR33908:SF3">
    <property type="entry name" value="UNDECAPRENYL PHOSPHATE-ALPHA-4-AMINO-4-DEOXY-L-ARABINOSE ARABINOSYL TRANSFERASE"/>
    <property type="match status" value="1"/>
</dbReference>